<dbReference type="AlphaFoldDB" id="A0AAX2F2U8"/>
<dbReference type="InterPro" id="IPR007711">
    <property type="entry name" value="HigB-1"/>
</dbReference>
<dbReference type="Pfam" id="PF05015">
    <property type="entry name" value="HigB-like_toxin"/>
    <property type="match status" value="1"/>
</dbReference>
<organism evidence="1 2">
    <name type="scientific">Prevotella scopos JCM 17725</name>
    <dbReference type="NCBI Taxonomy" id="1236518"/>
    <lineage>
        <taxon>Bacteria</taxon>
        <taxon>Pseudomonadati</taxon>
        <taxon>Bacteroidota</taxon>
        <taxon>Bacteroidia</taxon>
        <taxon>Bacteroidales</taxon>
        <taxon>Prevotellaceae</taxon>
        <taxon>Prevotella</taxon>
    </lineage>
</organism>
<comment type="caution">
    <text evidence="1">The sequence shown here is derived from an EMBL/GenBank/DDBJ whole genome shotgun (WGS) entry which is preliminary data.</text>
</comment>
<keyword evidence="2" id="KW-1185">Reference proteome</keyword>
<accession>A0AAX2F2U8</accession>
<reference evidence="1 2" key="1">
    <citation type="submission" date="2016-11" db="EMBL/GenBank/DDBJ databases">
        <authorList>
            <person name="Varghese N."/>
            <person name="Submissions S."/>
        </authorList>
    </citation>
    <scope>NUCLEOTIDE SEQUENCE [LARGE SCALE GENOMIC DNA]</scope>
    <source>
        <strain evidence="1 2">DSM 22613</strain>
    </source>
</reference>
<dbReference type="Proteomes" id="UP000184105">
    <property type="component" value="Unassembled WGS sequence"/>
</dbReference>
<dbReference type="RefSeq" id="WP_025839366.1">
    <property type="nucleotide sequence ID" value="NZ_BAKP01000038.1"/>
</dbReference>
<dbReference type="InterPro" id="IPR035093">
    <property type="entry name" value="RelE/ParE_toxin_dom_sf"/>
</dbReference>
<evidence type="ECO:0000313" key="1">
    <source>
        <dbReference type="EMBL" id="SHF75073.1"/>
    </source>
</evidence>
<dbReference type="SUPFAM" id="SSF143011">
    <property type="entry name" value="RelE-like"/>
    <property type="match status" value="1"/>
</dbReference>
<dbReference type="EMBL" id="FQWA01000008">
    <property type="protein sequence ID" value="SHF75073.1"/>
    <property type="molecule type" value="Genomic_DNA"/>
</dbReference>
<protein>
    <submittedName>
        <fullName evidence="1">Proteic killer suppression protein</fullName>
    </submittedName>
</protein>
<name>A0AAX2F2U8_9BACT</name>
<gene>
    <name evidence="1" type="ORF">SAMN05444364_10818</name>
</gene>
<dbReference type="Gene3D" id="3.30.2310.20">
    <property type="entry name" value="RelE-like"/>
    <property type="match status" value="1"/>
</dbReference>
<proteinExistence type="predicted"/>
<evidence type="ECO:0000313" key="2">
    <source>
        <dbReference type="Proteomes" id="UP000184105"/>
    </source>
</evidence>
<sequence length="106" mass="12189">MIITSEDEALFELYTNGKTSDKRYRSLPPQVIKGFKKAVDYMIAARRIEDLFPLKGLNYEALKGKRKGQESVRCNGAWRLIFRSSPIDGSIIITNIQLLEISHHYD</sequence>